<accession>A0A7C5EQ78</accession>
<dbReference type="Gene3D" id="1.10.720.10">
    <property type="match status" value="1"/>
</dbReference>
<dbReference type="Pfam" id="PF07498">
    <property type="entry name" value="Rho_N"/>
    <property type="match status" value="1"/>
</dbReference>
<dbReference type="InterPro" id="IPR036269">
    <property type="entry name" value="Rho_N_sf"/>
</dbReference>
<name>A0A7C5EQ78_9BACT</name>
<dbReference type="InterPro" id="IPR011112">
    <property type="entry name" value="Rho-like_N"/>
</dbReference>
<evidence type="ECO:0000313" key="2">
    <source>
        <dbReference type="EMBL" id="HGZ11938.1"/>
    </source>
</evidence>
<sequence length="64" mass="7390">MNLKEIREKAKSLGVKNYSKMKKAELIKAIQQQEGNSPCYQEITDCRQYDCCWMEDCQKSPGGN</sequence>
<reference evidence="2" key="1">
    <citation type="journal article" date="2020" name="mSystems">
        <title>Genome- and Community-Level Interaction Insights into Carbon Utilization and Element Cycling Functions of Hydrothermarchaeota in Hydrothermal Sediment.</title>
        <authorList>
            <person name="Zhou Z."/>
            <person name="Liu Y."/>
            <person name="Xu W."/>
            <person name="Pan J."/>
            <person name="Luo Z.H."/>
            <person name="Li M."/>
        </authorList>
    </citation>
    <scope>NUCLEOTIDE SEQUENCE [LARGE SCALE GENOMIC DNA]</scope>
    <source>
        <strain evidence="2">SpSt-853</strain>
    </source>
</reference>
<proteinExistence type="predicted"/>
<protein>
    <recommendedName>
        <fullName evidence="1">Rho termination factor-like N-terminal domain-containing protein</fullName>
    </recommendedName>
</protein>
<gene>
    <name evidence="2" type="ORF">ENW48_06930</name>
</gene>
<dbReference type="AlphaFoldDB" id="A0A7C5EQ78"/>
<dbReference type="SUPFAM" id="SSF68912">
    <property type="entry name" value="Rho N-terminal domain-like"/>
    <property type="match status" value="1"/>
</dbReference>
<comment type="caution">
    <text evidence="2">The sequence shown here is derived from an EMBL/GenBank/DDBJ whole genome shotgun (WGS) entry which is preliminary data.</text>
</comment>
<dbReference type="SMART" id="SM00959">
    <property type="entry name" value="Rho_N"/>
    <property type="match status" value="1"/>
</dbReference>
<dbReference type="EMBL" id="DTKJ01000047">
    <property type="protein sequence ID" value="HGZ11938.1"/>
    <property type="molecule type" value="Genomic_DNA"/>
</dbReference>
<evidence type="ECO:0000259" key="1">
    <source>
        <dbReference type="SMART" id="SM00959"/>
    </source>
</evidence>
<organism evidence="2">
    <name type="scientific">Desulfobacca acetoxidans</name>
    <dbReference type="NCBI Taxonomy" id="60893"/>
    <lineage>
        <taxon>Bacteria</taxon>
        <taxon>Pseudomonadati</taxon>
        <taxon>Thermodesulfobacteriota</taxon>
        <taxon>Desulfobaccia</taxon>
        <taxon>Desulfobaccales</taxon>
        <taxon>Desulfobaccaceae</taxon>
        <taxon>Desulfobacca</taxon>
    </lineage>
</organism>
<feature type="domain" description="Rho termination factor-like N-terminal" evidence="1">
    <location>
        <begin position="1"/>
        <end position="36"/>
    </location>
</feature>
<dbReference type="GO" id="GO:0006353">
    <property type="term" value="P:DNA-templated transcription termination"/>
    <property type="evidence" value="ECO:0007669"/>
    <property type="project" value="InterPro"/>
</dbReference>